<name>A0A645GPI9_9ZZZZ</name>
<evidence type="ECO:0000313" key="1">
    <source>
        <dbReference type="EMBL" id="MPN27819.1"/>
    </source>
</evidence>
<comment type="caution">
    <text evidence="1">The sequence shown here is derived from an EMBL/GenBank/DDBJ whole genome shotgun (WGS) entry which is preliminary data.</text>
</comment>
<accession>A0A645GPI9</accession>
<dbReference type="EMBL" id="VSSQ01077839">
    <property type="protein sequence ID" value="MPN27819.1"/>
    <property type="molecule type" value="Genomic_DNA"/>
</dbReference>
<sequence>MPASQHLILLAFMLVDASDKDLYEAKRNGHNQVAVARSEFSECAGM</sequence>
<reference evidence="1" key="1">
    <citation type="submission" date="2019-08" db="EMBL/GenBank/DDBJ databases">
        <authorList>
            <person name="Kucharzyk K."/>
            <person name="Murdoch R.W."/>
            <person name="Higgins S."/>
            <person name="Loffler F."/>
        </authorList>
    </citation>
    <scope>NUCLEOTIDE SEQUENCE</scope>
</reference>
<dbReference type="AlphaFoldDB" id="A0A645GPI9"/>
<gene>
    <name evidence="1" type="ORF">SDC9_175253</name>
</gene>
<organism evidence="1">
    <name type="scientific">bioreactor metagenome</name>
    <dbReference type="NCBI Taxonomy" id="1076179"/>
    <lineage>
        <taxon>unclassified sequences</taxon>
        <taxon>metagenomes</taxon>
        <taxon>ecological metagenomes</taxon>
    </lineage>
</organism>
<proteinExistence type="predicted"/>
<protein>
    <submittedName>
        <fullName evidence="1">Uncharacterized protein</fullName>
    </submittedName>
</protein>